<feature type="non-terminal residue" evidence="2">
    <location>
        <position position="1"/>
    </location>
</feature>
<name>A0AAN5C634_9BILA</name>
<feature type="compositionally biased region" description="Acidic residues" evidence="1">
    <location>
        <begin position="23"/>
        <end position="34"/>
    </location>
</feature>
<reference evidence="3" key="1">
    <citation type="submission" date="2022-10" db="EMBL/GenBank/DDBJ databases">
        <title>Genome assembly of Pristionchus species.</title>
        <authorList>
            <person name="Yoshida K."/>
            <person name="Sommer R.J."/>
        </authorList>
    </citation>
    <scope>NUCLEOTIDE SEQUENCE [LARGE SCALE GENOMIC DNA]</scope>
    <source>
        <strain evidence="3">RS5460</strain>
    </source>
</reference>
<keyword evidence="3" id="KW-1185">Reference proteome</keyword>
<dbReference type="Proteomes" id="UP001328107">
    <property type="component" value="Unassembled WGS sequence"/>
</dbReference>
<evidence type="ECO:0000313" key="3">
    <source>
        <dbReference type="Proteomes" id="UP001328107"/>
    </source>
</evidence>
<feature type="region of interest" description="Disordered" evidence="1">
    <location>
        <begin position="23"/>
        <end position="47"/>
    </location>
</feature>
<dbReference type="EMBL" id="BTRK01000002">
    <property type="protein sequence ID" value="GMR38868.1"/>
    <property type="molecule type" value="Genomic_DNA"/>
</dbReference>
<organism evidence="2 3">
    <name type="scientific">Pristionchus mayeri</name>
    <dbReference type="NCBI Taxonomy" id="1317129"/>
    <lineage>
        <taxon>Eukaryota</taxon>
        <taxon>Metazoa</taxon>
        <taxon>Ecdysozoa</taxon>
        <taxon>Nematoda</taxon>
        <taxon>Chromadorea</taxon>
        <taxon>Rhabditida</taxon>
        <taxon>Rhabditina</taxon>
        <taxon>Diplogasteromorpha</taxon>
        <taxon>Diplogasteroidea</taxon>
        <taxon>Neodiplogasteridae</taxon>
        <taxon>Pristionchus</taxon>
    </lineage>
</organism>
<gene>
    <name evidence="2" type="ORF">PMAYCL1PPCAC_09063</name>
</gene>
<comment type="caution">
    <text evidence="2">The sequence shown here is derived from an EMBL/GenBank/DDBJ whole genome shotgun (WGS) entry which is preliminary data.</text>
</comment>
<evidence type="ECO:0000313" key="2">
    <source>
        <dbReference type="EMBL" id="GMR38868.1"/>
    </source>
</evidence>
<dbReference type="AlphaFoldDB" id="A0AAN5C634"/>
<proteinExistence type="predicted"/>
<sequence length="127" mass="14273">EKEEVEEEDDMEDVEVDVVNLDADEAGCSSDEDDARLPTMPTTSSGPLWFVPETPVIENPEYPILSALMSYIQPAGDVNFLDQPAGGKRMQYDNPKDLRRHMIERGKLPARASKPEVRKVLRRTAKS</sequence>
<evidence type="ECO:0000256" key="1">
    <source>
        <dbReference type="SAM" id="MobiDB-lite"/>
    </source>
</evidence>
<protein>
    <submittedName>
        <fullName evidence="2">Uncharacterized protein</fullName>
    </submittedName>
</protein>
<accession>A0AAN5C634</accession>